<accession>A0A2T7NRT1</accession>
<feature type="transmembrane region" description="Helical" evidence="1">
    <location>
        <begin position="87"/>
        <end position="109"/>
    </location>
</feature>
<proteinExistence type="predicted"/>
<dbReference type="Proteomes" id="UP000245119">
    <property type="component" value="Linkage Group LG10"/>
</dbReference>
<dbReference type="AlphaFoldDB" id="A0A2T7NRT1"/>
<protein>
    <submittedName>
        <fullName evidence="2">Uncharacterized protein</fullName>
    </submittedName>
</protein>
<keyword evidence="1" id="KW-0472">Membrane</keyword>
<keyword evidence="1" id="KW-1133">Transmembrane helix</keyword>
<evidence type="ECO:0000313" key="3">
    <source>
        <dbReference type="Proteomes" id="UP000245119"/>
    </source>
</evidence>
<gene>
    <name evidence="2" type="ORF">C0Q70_17159</name>
</gene>
<evidence type="ECO:0000256" key="1">
    <source>
        <dbReference type="SAM" id="Phobius"/>
    </source>
</evidence>
<reference evidence="2 3" key="1">
    <citation type="submission" date="2018-04" db="EMBL/GenBank/DDBJ databases">
        <title>The genome of golden apple snail Pomacea canaliculata provides insight into stress tolerance and invasive adaptation.</title>
        <authorList>
            <person name="Liu C."/>
            <person name="Liu B."/>
            <person name="Ren Y."/>
            <person name="Zhang Y."/>
            <person name="Wang H."/>
            <person name="Li S."/>
            <person name="Jiang F."/>
            <person name="Yin L."/>
            <person name="Zhang G."/>
            <person name="Qian W."/>
            <person name="Fan W."/>
        </authorList>
    </citation>
    <scope>NUCLEOTIDE SEQUENCE [LARGE SCALE GENOMIC DNA]</scope>
    <source>
        <strain evidence="2">SZHN2017</strain>
        <tissue evidence="2">Muscle</tissue>
    </source>
</reference>
<keyword evidence="3" id="KW-1185">Reference proteome</keyword>
<organism evidence="2 3">
    <name type="scientific">Pomacea canaliculata</name>
    <name type="common">Golden apple snail</name>
    <dbReference type="NCBI Taxonomy" id="400727"/>
    <lineage>
        <taxon>Eukaryota</taxon>
        <taxon>Metazoa</taxon>
        <taxon>Spiralia</taxon>
        <taxon>Lophotrochozoa</taxon>
        <taxon>Mollusca</taxon>
        <taxon>Gastropoda</taxon>
        <taxon>Caenogastropoda</taxon>
        <taxon>Architaenioglossa</taxon>
        <taxon>Ampullarioidea</taxon>
        <taxon>Ampullariidae</taxon>
        <taxon>Pomacea</taxon>
    </lineage>
</organism>
<dbReference type="EMBL" id="PZQS01000010">
    <property type="protein sequence ID" value="PVD23884.1"/>
    <property type="molecule type" value="Genomic_DNA"/>
</dbReference>
<comment type="caution">
    <text evidence="2">The sequence shown here is derived from an EMBL/GenBank/DDBJ whole genome shotgun (WGS) entry which is preliminary data.</text>
</comment>
<keyword evidence="1" id="KW-0812">Transmembrane</keyword>
<sequence length="190" mass="21288">MDFQSVSSYILTICHLCQHCQSFTSVMTPVKARYHRRHKLHYRYVHRHLIDYTSVVTYSVYLRHNHRRSPYSWREIGERVCGGGGGVVVVVVVVVVGSCAVVLVSTLFVNARVVTTKQEVTCEGRSQSERLLVAAAASNSITLRDGDADSTPLIVYFRCPPPSMNYVTPPPAMHPSEVFLTDKYPSSLTL</sequence>
<evidence type="ECO:0000313" key="2">
    <source>
        <dbReference type="EMBL" id="PVD23884.1"/>
    </source>
</evidence>
<name>A0A2T7NRT1_POMCA</name>